<reference evidence="2 3" key="1">
    <citation type="submission" date="2013-12" db="EMBL/GenBank/DDBJ databases">
        <title>NBRP : Genome information of microbial organism related human and environment.</title>
        <authorList>
            <person name="Hattori M."/>
            <person name="Oshima K."/>
            <person name="Inaba H."/>
            <person name="Suda W."/>
            <person name="Sakamoto M."/>
            <person name="Iino T."/>
            <person name="Kitahara M."/>
            <person name="Oshida Y."/>
            <person name="Iida T."/>
            <person name="Kudo T."/>
            <person name="Itoh T."/>
            <person name="Ahmed I."/>
            <person name="Ohkuma M."/>
        </authorList>
    </citation>
    <scope>NUCLEOTIDE SEQUENCE [LARGE SCALE GENOMIC DNA]</scope>
    <source>
        <strain evidence="2 3">JCM 21738</strain>
    </source>
</reference>
<dbReference type="InterPro" id="IPR001845">
    <property type="entry name" value="HTH_ArsR_DNA-bd_dom"/>
</dbReference>
<organism evidence="2 3">
    <name type="scientific">Mesobacillus boroniphilus JCM 21738</name>
    <dbReference type="NCBI Taxonomy" id="1294265"/>
    <lineage>
        <taxon>Bacteria</taxon>
        <taxon>Bacillati</taxon>
        <taxon>Bacillota</taxon>
        <taxon>Bacilli</taxon>
        <taxon>Bacillales</taxon>
        <taxon>Bacillaceae</taxon>
        <taxon>Mesobacillus</taxon>
    </lineage>
</organism>
<protein>
    <submittedName>
        <fullName evidence="2">Cadmium efflux system accessory protein</fullName>
    </submittedName>
</protein>
<dbReference type="GO" id="GO:0003700">
    <property type="term" value="F:DNA-binding transcription factor activity"/>
    <property type="evidence" value="ECO:0007669"/>
    <property type="project" value="InterPro"/>
</dbReference>
<dbReference type="PROSITE" id="PS50987">
    <property type="entry name" value="HTH_ARSR_2"/>
    <property type="match status" value="1"/>
</dbReference>
<feature type="domain" description="HTH arsR-type" evidence="1">
    <location>
        <begin position="1"/>
        <end position="40"/>
    </location>
</feature>
<proteinExistence type="predicted"/>
<evidence type="ECO:0000313" key="2">
    <source>
        <dbReference type="EMBL" id="GAE47224.1"/>
    </source>
</evidence>
<keyword evidence="3" id="KW-1185">Reference proteome</keyword>
<name>W4RU87_9BACI</name>
<dbReference type="Proteomes" id="UP000018949">
    <property type="component" value="Unassembled WGS sequence"/>
</dbReference>
<gene>
    <name evidence="2" type="ORF">JCM21738_4182</name>
</gene>
<comment type="caution">
    <text evidence="2">The sequence shown here is derived from an EMBL/GenBank/DDBJ whole genome shotgun (WGS) entry which is preliminary data.</text>
</comment>
<sequence>MKNLGLAKYRKEGKLVYYSLVDDHDKAEIIHEKKKPFWQEGGKGSFSCLR</sequence>
<evidence type="ECO:0000313" key="3">
    <source>
        <dbReference type="Proteomes" id="UP000018949"/>
    </source>
</evidence>
<evidence type="ECO:0000259" key="1">
    <source>
        <dbReference type="PROSITE" id="PS50987"/>
    </source>
</evidence>
<dbReference type="AlphaFoldDB" id="W4RU87"/>
<dbReference type="EMBL" id="BAUW01000068">
    <property type="protein sequence ID" value="GAE47224.1"/>
    <property type="molecule type" value="Genomic_DNA"/>
</dbReference>
<accession>W4RU87</accession>